<feature type="binding site" evidence="5">
    <location>
        <position position="335"/>
    </location>
    <ligand>
        <name>S-adenosyl-L-methionine</name>
        <dbReference type="ChEBI" id="CHEBI:59789"/>
    </ligand>
</feature>
<dbReference type="CDD" id="cd21150">
    <property type="entry name" value="PUA_NSun6-like"/>
    <property type="match status" value="1"/>
</dbReference>
<dbReference type="GO" id="GO:0001510">
    <property type="term" value="P:RNA methylation"/>
    <property type="evidence" value="ECO:0007669"/>
    <property type="project" value="InterPro"/>
</dbReference>
<dbReference type="PANTHER" id="PTHR22807:SF34">
    <property type="entry name" value="TRNA (CYTOSINE(72)-C(5))-METHYLTRANSFERASE NSUN6"/>
    <property type="match status" value="1"/>
</dbReference>
<dbReference type="SUPFAM" id="SSF53335">
    <property type="entry name" value="S-adenosyl-L-methionine-dependent methyltransferases"/>
    <property type="match status" value="1"/>
</dbReference>
<protein>
    <recommendedName>
        <fullName evidence="6">SAM-dependent MTase RsmB/NOP-type domain-containing protein</fullName>
    </recommendedName>
</protein>
<dbReference type="Gene3D" id="2.30.130.10">
    <property type="entry name" value="PUA domain"/>
    <property type="match status" value="1"/>
</dbReference>
<evidence type="ECO:0000256" key="3">
    <source>
        <dbReference type="ARBA" id="ARBA00022691"/>
    </source>
</evidence>
<feature type="binding site" evidence="5">
    <location>
        <position position="265"/>
    </location>
    <ligand>
        <name>S-adenosyl-L-methionine</name>
        <dbReference type="ChEBI" id="CHEBI:59789"/>
    </ligand>
</feature>
<dbReference type="Pfam" id="PF01189">
    <property type="entry name" value="Methyltr_RsmB-F"/>
    <property type="match status" value="1"/>
</dbReference>
<keyword evidence="4 5" id="KW-0694">RNA-binding</keyword>
<feature type="binding site" evidence="5">
    <location>
        <begin position="241"/>
        <end position="247"/>
    </location>
    <ligand>
        <name>S-adenosyl-L-methionine</name>
        <dbReference type="ChEBI" id="CHEBI:59789"/>
    </ligand>
</feature>
<comment type="similarity">
    <text evidence="5">Belongs to the class I-like SAM-binding methyltransferase superfamily. RsmB/NOP family.</text>
</comment>
<feature type="binding site" evidence="5">
    <location>
        <position position="292"/>
    </location>
    <ligand>
        <name>S-adenosyl-L-methionine</name>
        <dbReference type="ChEBI" id="CHEBI:59789"/>
    </ligand>
</feature>
<dbReference type="SUPFAM" id="SSF88697">
    <property type="entry name" value="PUA domain-like"/>
    <property type="match status" value="1"/>
</dbReference>
<dbReference type="PRINTS" id="PR02008">
    <property type="entry name" value="RCMTFAMILY"/>
</dbReference>
<dbReference type="InterPro" id="IPR001678">
    <property type="entry name" value="MeTrfase_RsmB-F_NOP2_dom"/>
</dbReference>
<reference evidence="7 8" key="1">
    <citation type="journal article" date="2019" name="Sci. Rep.">
        <title>Comparative genomics of chytrid fungi reveal insights into the obligate biotrophic and pathogenic lifestyle of Synchytrium endobioticum.</title>
        <authorList>
            <person name="van de Vossenberg B.T.L.H."/>
            <person name="Warris S."/>
            <person name="Nguyen H.D.T."/>
            <person name="van Gent-Pelzer M.P.E."/>
            <person name="Joly D.L."/>
            <person name="van de Geest H.C."/>
            <person name="Bonants P.J.M."/>
            <person name="Smith D.S."/>
            <person name="Levesque C.A."/>
            <person name="van der Lee T.A.J."/>
        </authorList>
    </citation>
    <scope>NUCLEOTIDE SEQUENCE [LARGE SCALE GENOMIC DNA]</scope>
    <source>
        <strain evidence="7 8">CBS 809.83</strain>
    </source>
</reference>
<dbReference type="InterPro" id="IPR049560">
    <property type="entry name" value="MeTrfase_RsmB-F_NOP2_cat"/>
</dbReference>
<dbReference type="STRING" id="109895.A0A507E7M8"/>
<dbReference type="AlphaFoldDB" id="A0A507E7M8"/>
<proteinExistence type="inferred from homology"/>
<dbReference type="PANTHER" id="PTHR22807">
    <property type="entry name" value="NOP2 YEAST -RELATED NOL1/NOP2/FMU SUN DOMAIN-CONTAINING"/>
    <property type="match status" value="1"/>
</dbReference>
<dbReference type="PROSITE" id="PS51686">
    <property type="entry name" value="SAM_MT_RSMB_NOP"/>
    <property type="match status" value="1"/>
</dbReference>
<dbReference type="InterPro" id="IPR036974">
    <property type="entry name" value="PUA_sf"/>
</dbReference>
<dbReference type="Gene3D" id="3.40.50.150">
    <property type="entry name" value="Vaccinia Virus protein VP39"/>
    <property type="match status" value="1"/>
</dbReference>
<dbReference type="GO" id="GO:0003723">
    <property type="term" value="F:RNA binding"/>
    <property type="evidence" value="ECO:0007669"/>
    <property type="project" value="UniProtKB-UniRule"/>
</dbReference>
<keyword evidence="8" id="KW-1185">Reference proteome</keyword>
<keyword evidence="3 5" id="KW-0949">S-adenosyl-L-methionine</keyword>
<sequence length="481" mass="52242">MTSSMPPPSFAPVAFQPEIESVLRTNYTSDQWSSIRSALALPPSTTFLRVNTLLLPRSEAKVMLQTYVDGQCTEKGWPSCPVYEHPVFTDVLYLQVEGPLVVEPAGNEVIIDTMCGNAVLRGADIFATGVLAAQAPMRKGDRVAVYVDLDGACLRGQSREYTGRKTFVGNGIALMGREDLYKGSAKQLRGKGVGVQMTSPLYKSPGLSDMFSRGIILQNLPSIMVGHALDPQPGQTVLDMCAAPGGKSTHLAALMKDQGTIIALDRSFPKIDRLTAYISAQNLKSVKAYCCDATGCVMKQAETDAFLNTESIEWWPTGSRITALPRETFDRVLLDGPCSALGQRPNFSPDITLGVLKHYPQYQRSLLHAAHKLLKPGGILVYSTCTFNAAENEHNVAYAIATFPDLEILPILPAFEGIAAPGLEGVPGLCEDARRACCRFEPGMECGEGLESIGFFFARFRKREVQGVHSDTVAHQDSTSR</sequence>
<keyword evidence="1 5" id="KW-0489">Methyltransferase</keyword>
<evidence type="ECO:0000256" key="5">
    <source>
        <dbReference type="PROSITE-ProRule" id="PRU01023"/>
    </source>
</evidence>
<dbReference type="EMBL" id="QEAQ01000022">
    <property type="protein sequence ID" value="TPX59711.1"/>
    <property type="molecule type" value="Genomic_DNA"/>
</dbReference>
<dbReference type="InterPro" id="IPR015947">
    <property type="entry name" value="PUA-like_sf"/>
</dbReference>
<dbReference type="PROSITE" id="PS50890">
    <property type="entry name" value="PUA"/>
    <property type="match status" value="1"/>
</dbReference>
<dbReference type="CDD" id="cd02440">
    <property type="entry name" value="AdoMet_MTases"/>
    <property type="match status" value="1"/>
</dbReference>
<keyword evidence="2 5" id="KW-0808">Transferase</keyword>
<dbReference type="InterPro" id="IPR023267">
    <property type="entry name" value="RCMT"/>
</dbReference>
<dbReference type="Pfam" id="PF01472">
    <property type="entry name" value="PUA"/>
    <property type="match status" value="1"/>
</dbReference>
<comment type="caution">
    <text evidence="7">The sequence shown here is derived from an EMBL/GenBank/DDBJ whole genome shotgun (WGS) entry which is preliminary data.</text>
</comment>
<evidence type="ECO:0000259" key="6">
    <source>
        <dbReference type="PROSITE" id="PS51686"/>
    </source>
</evidence>
<name>A0A507E7M8_9FUNG</name>
<evidence type="ECO:0000313" key="7">
    <source>
        <dbReference type="EMBL" id="TPX59711.1"/>
    </source>
</evidence>
<evidence type="ECO:0000313" key="8">
    <source>
        <dbReference type="Proteomes" id="UP000318582"/>
    </source>
</evidence>
<feature type="domain" description="SAM-dependent MTase RsmB/NOP-type" evidence="6">
    <location>
        <begin position="137"/>
        <end position="463"/>
    </location>
</feature>
<accession>A0A507E7M8</accession>
<evidence type="ECO:0000256" key="2">
    <source>
        <dbReference type="ARBA" id="ARBA00022679"/>
    </source>
</evidence>
<evidence type="ECO:0000256" key="1">
    <source>
        <dbReference type="ARBA" id="ARBA00022603"/>
    </source>
</evidence>
<dbReference type="GO" id="GO:0008173">
    <property type="term" value="F:RNA methyltransferase activity"/>
    <property type="evidence" value="ECO:0007669"/>
    <property type="project" value="InterPro"/>
</dbReference>
<dbReference type="InterPro" id="IPR002478">
    <property type="entry name" value="PUA"/>
</dbReference>
<organism evidence="7 8">
    <name type="scientific">Powellomyces hirtus</name>
    <dbReference type="NCBI Taxonomy" id="109895"/>
    <lineage>
        <taxon>Eukaryota</taxon>
        <taxon>Fungi</taxon>
        <taxon>Fungi incertae sedis</taxon>
        <taxon>Chytridiomycota</taxon>
        <taxon>Chytridiomycota incertae sedis</taxon>
        <taxon>Chytridiomycetes</taxon>
        <taxon>Spizellomycetales</taxon>
        <taxon>Powellomycetaceae</taxon>
        <taxon>Powellomyces</taxon>
    </lineage>
</organism>
<evidence type="ECO:0000256" key="4">
    <source>
        <dbReference type="ARBA" id="ARBA00022884"/>
    </source>
</evidence>
<dbReference type="Proteomes" id="UP000318582">
    <property type="component" value="Unassembled WGS sequence"/>
</dbReference>
<gene>
    <name evidence="7" type="ORF">PhCBS80983_g02290</name>
</gene>
<dbReference type="InterPro" id="IPR029063">
    <property type="entry name" value="SAM-dependent_MTases_sf"/>
</dbReference>
<feature type="active site" description="Nucleophile" evidence="5">
    <location>
        <position position="385"/>
    </location>
</feature>